<reference evidence="1" key="1">
    <citation type="submission" date="2023-03" db="EMBL/GenBank/DDBJ databases">
        <title>Massive genome expansion in bonnet fungi (Mycena s.s.) driven by repeated elements and novel gene families across ecological guilds.</title>
        <authorList>
            <consortium name="Lawrence Berkeley National Laboratory"/>
            <person name="Harder C.B."/>
            <person name="Miyauchi S."/>
            <person name="Viragh M."/>
            <person name="Kuo A."/>
            <person name="Thoen E."/>
            <person name="Andreopoulos B."/>
            <person name="Lu D."/>
            <person name="Skrede I."/>
            <person name="Drula E."/>
            <person name="Henrissat B."/>
            <person name="Morin E."/>
            <person name="Kohler A."/>
            <person name="Barry K."/>
            <person name="LaButti K."/>
            <person name="Morin E."/>
            <person name="Salamov A."/>
            <person name="Lipzen A."/>
            <person name="Mereny Z."/>
            <person name="Hegedus B."/>
            <person name="Baldrian P."/>
            <person name="Stursova M."/>
            <person name="Weitz H."/>
            <person name="Taylor A."/>
            <person name="Grigoriev I.V."/>
            <person name="Nagy L.G."/>
            <person name="Martin F."/>
            <person name="Kauserud H."/>
        </authorList>
    </citation>
    <scope>NUCLEOTIDE SEQUENCE</scope>
    <source>
        <strain evidence="1">CBHHK188m</strain>
    </source>
</reference>
<dbReference type="AlphaFoldDB" id="A0AAD7J5U6"/>
<gene>
    <name evidence="1" type="ORF">DFH07DRAFT_1060624</name>
</gene>
<name>A0AAD7J5U6_9AGAR</name>
<comment type="caution">
    <text evidence="1">The sequence shown here is derived from an EMBL/GenBank/DDBJ whole genome shotgun (WGS) entry which is preliminary data.</text>
</comment>
<dbReference type="Proteomes" id="UP001215280">
    <property type="component" value="Unassembled WGS sequence"/>
</dbReference>
<accession>A0AAD7J5U6</accession>
<evidence type="ECO:0000313" key="2">
    <source>
        <dbReference type="Proteomes" id="UP001215280"/>
    </source>
</evidence>
<dbReference type="EMBL" id="JARJLG010000058">
    <property type="protein sequence ID" value="KAJ7757396.1"/>
    <property type="molecule type" value="Genomic_DNA"/>
</dbReference>
<keyword evidence="2" id="KW-1185">Reference proteome</keyword>
<sequence>MLEILRVYPTGLETRVCIEDPRVTRTGFRPDPYTETISLLAAVLLAIQVNAQDFIAWSGNDCDGSEGLEVACDGTCFDFSNRHSFEVLNAEGFVTLFEGADCTGESFDFGAETPGECINVNTGTNIQSFICT</sequence>
<evidence type="ECO:0000313" key="1">
    <source>
        <dbReference type="EMBL" id="KAJ7757396.1"/>
    </source>
</evidence>
<organism evidence="1 2">
    <name type="scientific">Mycena maculata</name>
    <dbReference type="NCBI Taxonomy" id="230809"/>
    <lineage>
        <taxon>Eukaryota</taxon>
        <taxon>Fungi</taxon>
        <taxon>Dikarya</taxon>
        <taxon>Basidiomycota</taxon>
        <taxon>Agaricomycotina</taxon>
        <taxon>Agaricomycetes</taxon>
        <taxon>Agaricomycetidae</taxon>
        <taxon>Agaricales</taxon>
        <taxon>Marasmiineae</taxon>
        <taxon>Mycenaceae</taxon>
        <taxon>Mycena</taxon>
    </lineage>
</organism>
<proteinExistence type="predicted"/>
<protein>
    <submittedName>
        <fullName evidence="1">Uncharacterized protein</fullName>
    </submittedName>
</protein>